<organism evidence="3 4">
    <name type="scientific">Aminipila luticellarii</name>
    <dbReference type="NCBI Taxonomy" id="2507160"/>
    <lineage>
        <taxon>Bacteria</taxon>
        <taxon>Bacillati</taxon>
        <taxon>Bacillota</taxon>
        <taxon>Clostridia</taxon>
        <taxon>Peptostreptococcales</taxon>
        <taxon>Anaerovoracaceae</taxon>
        <taxon>Aminipila</taxon>
    </lineage>
</organism>
<dbReference type="Pfam" id="PF00990">
    <property type="entry name" value="GGDEF"/>
    <property type="match status" value="1"/>
</dbReference>
<evidence type="ECO:0000256" key="1">
    <source>
        <dbReference type="SAM" id="Phobius"/>
    </source>
</evidence>
<feature type="domain" description="GGDEF" evidence="2">
    <location>
        <begin position="399"/>
        <end position="533"/>
    </location>
</feature>
<dbReference type="CDD" id="cd01949">
    <property type="entry name" value="GGDEF"/>
    <property type="match status" value="1"/>
</dbReference>
<dbReference type="Gene3D" id="3.30.70.270">
    <property type="match status" value="1"/>
</dbReference>
<feature type="transmembrane region" description="Helical" evidence="1">
    <location>
        <begin position="207"/>
        <end position="226"/>
    </location>
</feature>
<keyword evidence="1" id="KW-0812">Transmembrane</keyword>
<dbReference type="PANTHER" id="PTHR45138">
    <property type="entry name" value="REGULATORY COMPONENTS OF SENSORY TRANSDUCTION SYSTEM"/>
    <property type="match status" value="1"/>
</dbReference>
<dbReference type="Proteomes" id="UP000287601">
    <property type="component" value="Chromosome"/>
</dbReference>
<proteinExistence type="predicted"/>
<dbReference type="SUPFAM" id="SSF55073">
    <property type="entry name" value="Nucleotide cyclase"/>
    <property type="match status" value="1"/>
</dbReference>
<accession>A0A410PYC0</accession>
<feature type="transmembrane region" description="Helical" evidence="1">
    <location>
        <begin position="65"/>
        <end position="83"/>
    </location>
</feature>
<dbReference type="EMBL" id="CP035281">
    <property type="protein sequence ID" value="QAT43938.1"/>
    <property type="molecule type" value="Genomic_DNA"/>
</dbReference>
<dbReference type="InterPro" id="IPR050469">
    <property type="entry name" value="Diguanylate_Cyclase"/>
</dbReference>
<feature type="transmembrane region" description="Helical" evidence="1">
    <location>
        <begin position="37"/>
        <end position="58"/>
    </location>
</feature>
<dbReference type="InterPro" id="IPR000160">
    <property type="entry name" value="GGDEF_dom"/>
</dbReference>
<dbReference type="Pfam" id="PF16927">
    <property type="entry name" value="HisKA_7TM"/>
    <property type="match status" value="1"/>
</dbReference>
<dbReference type="SMART" id="SM00267">
    <property type="entry name" value="GGDEF"/>
    <property type="match status" value="1"/>
</dbReference>
<dbReference type="GO" id="GO:0052621">
    <property type="term" value="F:diguanylate cyclase activity"/>
    <property type="evidence" value="ECO:0007669"/>
    <property type="project" value="TreeGrafter"/>
</dbReference>
<feature type="transmembrane region" description="Helical" evidence="1">
    <location>
        <begin position="132"/>
        <end position="152"/>
    </location>
</feature>
<dbReference type="InterPro" id="IPR029787">
    <property type="entry name" value="Nucleotide_cyclase"/>
</dbReference>
<dbReference type="GO" id="GO:0043709">
    <property type="term" value="P:cell adhesion involved in single-species biofilm formation"/>
    <property type="evidence" value="ECO:0007669"/>
    <property type="project" value="TreeGrafter"/>
</dbReference>
<evidence type="ECO:0000259" key="2">
    <source>
        <dbReference type="PROSITE" id="PS50887"/>
    </source>
</evidence>
<sequence>MYYSSDFAVGKINSYCYFRIKNCLLELIKEMKSMLNIFVWIMIFSTVVSIILMIYAVATYNSERSFFLIFSCICTFLYSFGYLLEIISPTIEAAFMGVRVQKMGSPFIVLLNYLFMRDVYGEKRFGTKGYCILFALPVFNLFTAQAFPWIRLHYTHIEYFWDGLIANCQGTLGPVGILAIAYHFVLAFLTILRILKHLKNESGLLRYQNLCLLASVLIPLFVNIYHTLSYDYLRIDLNPFAVAVGQSLLLYSVRKQNLLHVVPLARAQVIESMTDAFIVCSRDFSFLDANQAAKQLLPELNSLLPGESMGKLKQIKNEAELYLEKNGEKRFYKITKTDILQNSKNSGVCILLHDITDKERQLKKLYNKATFDSLMHIYTRAAFFDLAQFMLTPDKVRIYSYTLLMIDLDHFKNVNDTYGHPCGDIVLETIAVIVKGHFFENDIVGRYGGEEIAVLLENISAGQMAEKVEKLRTIIENTRIPYQGNDLNITVSIGMAYFPAGKSQPLENMIERADSALYKAKNSGRNRVYLYEEKGREV</sequence>
<dbReference type="FunFam" id="3.30.70.270:FF:000001">
    <property type="entry name" value="Diguanylate cyclase domain protein"/>
    <property type="match status" value="1"/>
</dbReference>
<dbReference type="PROSITE" id="PS50887">
    <property type="entry name" value="GGDEF"/>
    <property type="match status" value="1"/>
</dbReference>
<dbReference type="NCBIfam" id="TIGR00254">
    <property type="entry name" value="GGDEF"/>
    <property type="match status" value="1"/>
</dbReference>
<dbReference type="OrthoDB" id="9781069at2"/>
<reference evidence="3 4" key="1">
    <citation type="submission" date="2019-01" db="EMBL/GenBank/DDBJ databases">
        <title>Draft genomes of a novel of Aminipila strains.</title>
        <authorList>
            <person name="Ma S."/>
        </authorList>
    </citation>
    <scope>NUCLEOTIDE SEQUENCE [LARGE SCALE GENOMIC DNA]</scope>
    <source>
        <strain evidence="4">JN-39</strain>
    </source>
</reference>
<gene>
    <name evidence="3" type="ORF">EQM06_12275</name>
</gene>
<dbReference type="GO" id="GO:1902201">
    <property type="term" value="P:negative regulation of bacterial-type flagellum-dependent cell motility"/>
    <property type="evidence" value="ECO:0007669"/>
    <property type="project" value="TreeGrafter"/>
</dbReference>
<dbReference type="InterPro" id="IPR031621">
    <property type="entry name" value="HisKA_7TM"/>
</dbReference>
<keyword evidence="4" id="KW-1185">Reference proteome</keyword>
<dbReference type="AlphaFoldDB" id="A0A410PYC0"/>
<protein>
    <submittedName>
        <fullName evidence="3">Diguanylate cyclase</fullName>
    </submittedName>
</protein>
<keyword evidence="1" id="KW-0472">Membrane</keyword>
<evidence type="ECO:0000313" key="3">
    <source>
        <dbReference type="EMBL" id="QAT43938.1"/>
    </source>
</evidence>
<feature type="transmembrane region" description="Helical" evidence="1">
    <location>
        <begin position="172"/>
        <end position="195"/>
    </location>
</feature>
<feature type="transmembrane region" description="Helical" evidence="1">
    <location>
        <begin position="103"/>
        <end position="120"/>
    </location>
</feature>
<name>A0A410PYC0_9FIRM</name>
<keyword evidence="1" id="KW-1133">Transmembrane helix</keyword>
<dbReference type="InterPro" id="IPR043128">
    <property type="entry name" value="Rev_trsase/Diguanyl_cyclase"/>
</dbReference>
<evidence type="ECO:0000313" key="4">
    <source>
        <dbReference type="Proteomes" id="UP000287601"/>
    </source>
</evidence>
<dbReference type="KEGG" id="amij:EQM06_12275"/>
<dbReference type="PANTHER" id="PTHR45138:SF9">
    <property type="entry name" value="DIGUANYLATE CYCLASE DGCM-RELATED"/>
    <property type="match status" value="1"/>
</dbReference>
<dbReference type="GO" id="GO:0005886">
    <property type="term" value="C:plasma membrane"/>
    <property type="evidence" value="ECO:0007669"/>
    <property type="project" value="TreeGrafter"/>
</dbReference>